<feature type="region of interest" description="Disordered" evidence="4">
    <location>
        <begin position="436"/>
        <end position="476"/>
    </location>
</feature>
<name>A0AAV7YNR5_9EUKA</name>
<reference evidence="7" key="1">
    <citation type="submission" date="2022-08" db="EMBL/GenBank/DDBJ databases">
        <title>Novel sulphate-reducing endosymbionts in the free-living metamonad Anaeramoeba.</title>
        <authorList>
            <person name="Jerlstrom-Hultqvist J."/>
            <person name="Cepicka I."/>
            <person name="Gallot-Lavallee L."/>
            <person name="Salas-Leiva D."/>
            <person name="Curtis B.A."/>
            <person name="Zahonova K."/>
            <person name="Pipaliya S."/>
            <person name="Dacks J."/>
            <person name="Roger A.J."/>
        </authorList>
    </citation>
    <scope>NUCLEOTIDE SEQUENCE</scope>
    <source>
        <strain evidence="7">Busselton2</strain>
    </source>
</reference>
<dbReference type="SUPFAM" id="SSF50729">
    <property type="entry name" value="PH domain-like"/>
    <property type="match status" value="1"/>
</dbReference>
<dbReference type="InterPro" id="IPR001849">
    <property type="entry name" value="PH_domain"/>
</dbReference>
<dbReference type="Gene3D" id="2.30.29.30">
    <property type="entry name" value="Pleckstrin-homology domain (PH domain)/Phosphotyrosine-binding domain (PTB)"/>
    <property type="match status" value="1"/>
</dbReference>
<evidence type="ECO:0000259" key="6">
    <source>
        <dbReference type="PROSITE" id="PS50826"/>
    </source>
</evidence>
<feature type="coiled-coil region" evidence="3">
    <location>
        <begin position="387"/>
        <end position="435"/>
    </location>
</feature>
<keyword evidence="3" id="KW-0175">Coiled coil</keyword>
<dbReference type="GO" id="GO:0005765">
    <property type="term" value="C:lysosomal membrane"/>
    <property type="evidence" value="ECO:0007669"/>
    <property type="project" value="UniProtKB-SubCell"/>
</dbReference>
<evidence type="ECO:0000256" key="1">
    <source>
        <dbReference type="ARBA" id="ARBA00004656"/>
    </source>
</evidence>
<dbReference type="InterPro" id="IPR011993">
    <property type="entry name" value="PH-like_dom_sf"/>
</dbReference>
<evidence type="ECO:0000313" key="7">
    <source>
        <dbReference type="EMBL" id="KAJ3431341.1"/>
    </source>
</evidence>
<feature type="compositionally biased region" description="Basic and acidic residues" evidence="4">
    <location>
        <begin position="567"/>
        <end position="588"/>
    </location>
</feature>
<dbReference type="PROSITE" id="PS50003">
    <property type="entry name" value="PH_DOMAIN"/>
    <property type="match status" value="1"/>
</dbReference>
<evidence type="ECO:0000313" key="8">
    <source>
        <dbReference type="Proteomes" id="UP001146793"/>
    </source>
</evidence>
<evidence type="ECO:0000256" key="4">
    <source>
        <dbReference type="SAM" id="MobiDB-lite"/>
    </source>
</evidence>
<gene>
    <name evidence="7" type="ORF">M0812_03019</name>
</gene>
<dbReference type="Gene3D" id="1.20.58.900">
    <property type="match status" value="1"/>
</dbReference>
<proteinExistence type="predicted"/>
<feature type="domain" description="PH" evidence="5">
    <location>
        <begin position="80"/>
        <end position="171"/>
    </location>
</feature>
<protein>
    <submittedName>
        <fullName evidence="7">Tandem ph domain containing protein</fullName>
    </submittedName>
</protein>
<organism evidence="7 8">
    <name type="scientific">Anaeramoeba flamelloides</name>
    <dbReference type="NCBI Taxonomy" id="1746091"/>
    <lineage>
        <taxon>Eukaryota</taxon>
        <taxon>Metamonada</taxon>
        <taxon>Anaeramoebidae</taxon>
        <taxon>Anaeramoeba</taxon>
    </lineage>
</organism>
<dbReference type="InterPro" id="IPR051707">
    <property type="entry name" value="PI-Interact_SigTrans_Reg"/>
</dbReference>
<dbReference type="InterPro" id="IPR004012">
    <property type="entry name" value="Run_dom"/>
</dbReference>
<dbReference type="AlphaFoldDB" id="A0AAV7YNR5"/>
<feature type="coiled-coil region" evidence="3">
    <location>
        <begin position="322"/>
        <end position="363"/>
    </location>
</feature>
<dbReference type="Pfam" id="PF02759">
    <property type="entry name" value="RUN"/>
    <property type="match status" value="1"/>
</dbReference>
<feature type="compositionally biased region" description="Basic and acidic residues" evidence="4">
    <location>
        <begin position="447"/>
        <end position="459"/>
    </location>
</feature>
<evidence type="ECO:0000256" key="3">
    <source>
        <dbReference type="SAM" id="Coils"/>
    </source>
</evidence>
<comment type="caution">
    <text evidence="7">The sequence shown here is derived from an EMBL/GenBank/DDBJ whole genome shotgun (WGS) entry which is preliminary data.</text>
</comment>
<dbReference type="InterPro" id="IPR037213">
    <property type="entry name" value="Run_dom_sf"/>
</dbReference>
<sequence length="792" mass="94410">MNRVINDSENLKLKSEIDPLTKNKRFYQYSNKSGYEHHGSSVVFGSNKNLIAIEYWYLSWRVAHIPISKRHYFPKENETFIRYSGFLYKKGQQRKKKKKRWFVLNDNCLTYHRDENSEPISKIAMDQIKVVTLTCDKKRFELLTPNRVYYLKAENTVTVKIWYKLIKAILKLRKQIKENLGLIKDLDLKPTSILNRINTKNSSIFLNIESKGLFLFFVSIHSQQGIDKILKSNYITDEEFLRIPDFQEEFKKLTSLSTCILIMKRATQRQIVIPHDLVLFWLKKFENIENEKEREMYNSIKLYDPELRNEFLKNVSNFETGLFEAHKKTKNLKAKMDQLMNELNLKNQEIKELRNQNETTKKNKYKNKQKNQKKIEISNGEFEKELLIQENGEKQKLQSQIDEYKKENLQLKEEKKNFLENIIELNNKIEKLKIKQNNVNKGSHSKNRSEKEISEEKIQRSSKIIGDVPNKTNVDQNEKEKQLLDLIEKLSIEKKELQEQKFQLESTLTKANNQFNDIEKKNKKLKNKNKNLKKLIKNNKEKKKQKEKGEGKENFQEKNKKKKDKQKKKEKEKENQDNRNSEQKENEIKYTKIQMKQMEQIEIGKEPFVQLINTIQEIKQYFEKTGKGNKGGYESSNQQLHALIQSNLWQAINGMFQIGLKKKKKSSRNRHIWNVIDSCIREKSFSQIKNTDNFVHAVKFINQYEPFIKTNDQDIFCRAWMRWALNEKLLPTWIKLIKNSASVLTSFYEREQILNLTKLLASSVIVLEELNQFDFTCHINIEVKKKKKKKMK</sequence>
<dbReference type="PANTHER" id="PTHR14336:SF8">
    <property type="entry name" value="PROTEIN OPY1"/>
    <property type="match status" value="1"/>
</dbReference>
<dbReference type="PANTHER" id="PTHR14336">
    <property type="entry name" value="TANDEM PH DOMAIN CONTAINING PROTEIN"/>
    <property type="match status" value="1"/>
</dbReference>
<dbReference type="Pfam" id="PF00169">
    <property type="entry name" value="PH"/>
    <property type="match status" value="1"/>
</dbReference>
<dbReference type="PROSITE" id="PS50826">
    <property type="entry name" value="RUN"/>
    <property type="match status" value="1"/>
</dbReference>
<accession>A0AAV7YNR5</accession>
<comment type="subcellular location">
    <subcellularLocation>
        <location evidence="1">Lysosome membrane</location>
    </subcellularLocation>
</comment>
<evidence type="ECO:0000259" key="5">
    <source>
        <dbReference type="PROSITE" id="PS50003"/>
    </source>
</evidence>
<dbReference type="SMART" id="SM00593">
    <property type="entry name" value="RUN"/>
    <property type="match status" value="1"/>
</dbReference>
<keyword evidence="2" id="KW-0458">Lysosome</keyword>
<dbReference type="EMBL" id="JANTQA010000048">
    <property type="protein sequence ID" value="KAJ3431341.1"/>
    <property type="molecule type" value="Genomic_DNA"/>
</dbReference>
<dbReference type="Proteomes" id="UP001146793">
    <property type="component" value="Unassembled WGS sequence"/>
</dbReference>
<feature type="compositionally biased region" description="Basic residues" evidence="4">
    <location>
        <begin position="521"/>
        <end position="546"/>
    </location>
</feature>
<evidence type="ECO:0000256" key="2">
    <source>
        <dbReference type="ARBA" id="ARBA00023228"/>
    </source>
</evidence>
<dbReference type="SMART" id="SM00233">
    <property type="entry name" value="PH"/>
    <property type="match status" value="1"/>
</dbReference>
<feature type="domain" description="RUN" evidence="6">
    <location>
        <begin position="639"/>
        <end position="782"/>
    </location>
</feature>
<feature type="compositionally biased region" description="Basic and acidic residues" evidence="4">
    <location>
        <begin position="547"/>
        <end position="558"/>
    </location>
</feature>
<dbReference type="SUPFAM" id="SSF140741">
    <property type="entry name" value="RUN domain-like"/>
    <property type="match status" value="1"/>
</dbReference>
<feature type="region of interest" description="Disordered" evidence="4">
    <location>
        <begin position="518"/>
        <end position="588"/>
    </location>
</feature>